<organism evidence="2 3">
    <name type="scientific">Carex littledalei</name>
    <dbReference type="NCBI Taxonomy" id="544730"/>
    <lineage>
        <taxon>Eukaryota</taxon>
        <taxon>Viridiplantae</taxon>
        <taxon>Streptophyta</taxon>
        <taxon>Embryophyta</taxon>
        <taxon>Tracheophyta</taxon>
        <taxon>Spermatophyta</taxon>
        <taxon>Magnoliopsida</taxon>
        <taxon>Liliopsida</taxon>
        <taxon>Poales</taxon>
        <taxon>Cyperaceae</taxon>
        <taxon>Cyperoideae</taxon>
        <taxon>Cariceae</taxon>
        <taxon>Carex</taxon>
        <taxon>Carex subgen. Euthyceras</taxon>
    </lineage>
</organism>
<gene>
    <name evidence="2" type="ORF">FCM35_KLT20131</name>
</gene>
<dbReference type="EMBL" id="SWLB01000008">
    <property type="protein sequence ID" value="KAF3335624.1"/>
    <property type="molecule type" value="Genomic_DNA"/>
</dbReference>
<keyword evidence="3" id="KW-1185">Reference proteome</keyword>
<feature type="compositionally biased region" description="Low complexity" evidence="1">
    <location>
        <begin position="14"/>
        <end position="37"/>
    </location>
</feature>
<evidence type="ECO:0000313" key="3">
    <source>
        <dbReference type="Proteomes" id="UP000623129"/>
    </source>
</evidence>
<dbReference type="AlphaFoldDB" id="A0A833VWD1"/>
<name>A0A833VWD1_9POAL</name>
<evidence type="ECO:0000313" key="2">
    <source>
        <dbReference type="EMBL" id="KAF3335624.1"/>
    </source>
</evidence>
<proteinExistence type="predicted"/>
<dbReference type="Proteomes" id="UP000623129">
    <property type="component" value="Unassembled WGS sequence"/>
</dbReference>
<reference evidence="2" key="1">
    <citation type="submission" date="2020-01" db="EMBL/GenBank/DDBJ databases">
        <title>Genome sequence of Kobresia littledalei, the first chromosome-level genome in the family Cyperaceae.</title>
        <authorList>
            <person name="Qu G."/>
        </authorList>
    </citation>
    <scope>NUCLEOTIDE SEQUENCE</scope>
    <source>
        <strain evidence="2">C.B.Clarke</strain>
        <tissue evidence="2">Leaf</tissue>
    </source>
</reference>
<accession>A0A833VWD1</accession>
<comment type="caution">
    <text evidence="2">The sequence shown here is derived from an EMBL/GenBank/DDBJ whole genome shotgun (WGS) entry which is preliminary data.</text>
</comment>
<evidence type="ECO:0000256" key="1">
    <source>
        <dbReference type="SAM" id="MobiDB-lite"/>
    </source>
</evidence>
<protein>
    <submittedName>
        <fullName evidence="2">Uncharacterized protein</fullName>
    </submittedName>
</protein>
<sequence length="184" mass="20722">MAKAKFLLFLTRSLKSSSSSSSKKDVAATAASASNDSDTPKIREDVLMLLNNFPDSESESDRELSFSFLLSNASPEKDRDNVLEKGGKTEDQCKEVAAAKEKKRRKISRSSCSSGSERMGVLLNLHVPDSFIKSRSGRVMCCRTLAELEKREEEFKRVGWWPTLLRRKQDRGKLQLEVVKRLTC</sequence>
<feature type="region of interest" description="Disordered" evidence="1">
    <location>
        <begin position="14"/>
        <end position="38"/>
    </location>
</feature>